<name>A0ABP0N4I6_9DINO</name>
<evidence type="ECO:0000256" key="1">
    <source>
        <dbReference type="ARBA" id="ARBA00004141"/>
    </source>
</evidence>
<dbReference type="Pfam" id="PF03092">
    <property type="entry name" value="BT1"/>
    <property type="match status" value="1"/>
</dbReference>
<keyword evidence="3 6" id="KW-0812">Transmembrane</keyword>
<dbReference type="EMBL" id="CAXAMN010021363">
    <property type="protein sequence ID" value="CAK9058695.1"/>
    <property type="molecule type" value="Genomic_DNA"/>
</dbReference>
<evidence type="ECO:0000256" key="5">
    <source>
        <dbReference type="ARBA" id="ARBA00023136"/>
    </source>
</evidence>
<evidence type="ECO:0000313" key="7">
    <source>
        <dbReference type="EMBL" id="CAK9058695.1"/>
    </source>
</evidence>
<evidence type="ECO:0000256" key="2">
    <source>
        <dbReference type="ARBA" id="ARBA00022448"/>
    </source>
</evidence>
<keyword evidence="5 6" id="KW-0472">Membrane</keyword>
<accession>A0ABP0N4I6</accession>
<feature type="transmembrane region" description="Helical" evidence="6">
    <location>
        <begin position="75"/>
        <end position="108"/>
    </location>
</feature>
<organism evidence="7 8">
    <name type="scientific">Durusdinium trenchii</name>
    <dbReference type="NCBI Taxonomy" id="1381693"/>
    <lineage>
        <taxon>Eukaryota</taxon>
        <taxon>Sar</taxon>
        <taxon>Alveolata</taxon>
        <taxon>Dinophyceae</taxon>
        <taxon>Suessiales</taxon>
        <taxon>Symbiodiniaceae</taxon>
        <taxon>Durusdinium</taxon>
    </lineage>
</organism>
<keyword evidence="8" id="KW-1185">Reference proteome</keyword>
<keyword evidence="2" id="KW-0813">Transport</keyword>
<evidence type="ECO:0000256" key="3">
    <source>
        <dbReference type="ARBA" id="ARBA00022692"/>
    </source>
</evidence>
<sequence length="144" mass="15364">MAPAVFALGGAAFDEGLVSQRMTMRAVPYVFQAYAVDAPQAQVFQGLIMLPWAVKPILGLGSDLVPVMGFRKGPYMITATLLSIGAFTCIIGSTTSLSATVMCIMLIVLQFRTCDLLSEAQYATKIQEVPNAGPDLLSCLAERV</sequence>
<keyword evidence="4 6" id="KW-1133">Transmembrane helix</keyword>
<evidence type="ECO:0000256" key="4">
    <source>
        <dbReference type="ARBA" id="ARBA00022989"/>
    </source>
</evidence>
<dbReference type="InterPro" id="IPR039309">
    <property type="entry name" value="BT1"/>
</dbReference>
<proteinExistence type="predicted"/>
<gene>
    <name evidence="7" type="ORF">CCMP2556_LOCUS28936</name>
</gene>
<dbReference type="PANTHER" id="PTHR31585:SF51">
    <property type="entry name" value="TRANSPORTER, PUTATIVE-RELATED"/>
    <property type="match status" value="1"/>
</dbReference>
<comment type="subcellular location">
    <subcellularLocation>
        <location evidence="1">Membrane</location>
        <topology evidence="1">Multi-pass membrane protein</topology>
    </subcellularLocation>
</comment>
<protein>
    <submittedName>
        <fullName evidence="7">Uncharacterized protein</fullName>
    </submittedName>
</protein>
<comment type="caution">
    <text evidence="7">The sequence shown here is derived from an EMBL/GenBank/DDBJ whole genome shotgun (WGS) entry which is preliminary data.</text>
</comment>
<evidence type="ECO:0000256" key="6">
    <source>
        <dbReference type="SAM" id="Phobius"/>
    </source>
</evidence>
<dbReference type="Proteomes" id="UP001642484">
    <property type="component" value="Unassembled WGS sequence"/>
</dbReference>
<reference evidence="7 8" key="1">
    <citation type="submission" date="2024-02" db="EMBL/GenBank/DDBJ databases">
        <authorList>
            <person name="Chen Y."/>
            <person name="Shah S."/>
            <person name="Dougan E. K."/>
            <person name="Thang M."/>
            <person name="Chan C."/>
        </authorList>
    </citation>
    <scope>NUCLEOTIDE SEQUENCE [LARGE SCALE GENOMIC DNA]</scope>
</reference>
<evidence type="ECO:0000313" key="8">
    <source>
        <dbReference type="Proteomes" id="UP001642484"/>
    </source>
</evidence>
<dbReference type="PANTHER" id="PTHR31585">
    <property type="entry name" value="FOLATE-BIOPTERIN TRANSPORTER 1, CHLOROPLASTIC"/>
    <property type="match status" value="1"/>
</dbReference>